<dbReference type="EC" id="1.1.1.29" evidence="8"/>
<evidence type="ECO:0000256" key="2">
    <source>
        <dbReference type="ARBA" id="ARBA00023002"/>
    </source>
</evidence>
<organism evidence="7 9">
    <name type="scientific">Budvicia aquatica</name>
    <dbReference type="NCBI Taxonomy" id="82979"/>
    <lineage>
        <taxon>Bacteria</taxon>
        <taxon>Pseudomonadati</taxon>
        <taxon>Pseudomonadota</taxon>
        <taxon>Gammaproteobacteria</taxon>
        <taxon>Enterobacterales</taxon>
        <taxon>Budviciaceae</taxon>
        <taxon>Budvicia</taxon>
    </lineage>
</organism>
<dbReference type="PANTHER" id="PTHR43761">
    <property type="entry name" value="D-ISOMER SPECIFIC 2-HYDROXYACID DEHYDROGENASE FAMILY PROTEIN (AFU_ORTHOLOGUE AFUA_1G13630)"/>
    <property type="match status" value="1"/>
</dbReference>
<dbReference type="Pfam" id="PF00389">
    <property type="entry name" value="2-Hacid_dh"/>
    <property type="match status" value="1"/>
</dbReference>
<proteinExistence type="inferred from homology"/>
<dbReference type="SUPFAM" id="SSF51735">
    <property type="entry name" value="NAD(P)-binding Rossmann-fold domains"/>
    <property type="match status" value="1"/>
</dbReference>
<dbReference type="CDD" id="cd12162">
    <property type="entry name" value="2-Hacid_dh_4"/>
    <property type="match status" value="1"/>
</dbReference>
<dbReference type="Proteomes" id="UP000224974">
    <property type="component" value="Unassembled WGS sequence"/>
</dbReference>
<dbReference type="InterPro" id="IPR006139">
    <property type="entry name" value="D-isomer_2_OHA_DH_cat_dom"/>
</dbReference>
<dbReference type="FunFam" id="3.40.50.720:FF:000203">
    <property type="entry name" value="D-3-phosphoglycerate dehydrogenase (SerA)"/>
    <property type="match status" value="1"/>
</dbReference>
<dbReference type="PANTHER" id="PTHR43761:SF1">
    <property type="entry name" value="D-ISOMER SPECIFIC 2-HYDROXYACID DEHYDROGENASE CATALYTIC DOMAIN-CONTAINING PROTEIN-RELATED"/>
    <property type="match status" value="1"/>
</dbReference>
<dbReference type="OrthoDB" id="9805416at2"/>
<dbReference type="GO" id="GO:0008465">
    <property type="term" value="F:hydroxypyruvate reductase (NADH) activity"/>
    <property type="evidence" value="ECO:0007669"/>
    <property type="project" value="UniProtKB-EC"/>
</dbReference>
<dbReference type="EMBL" id="CAADJA010000002">
    <property type="protein sequence ID" value="VFS45352.1"/>
    <property type="molecule type" value="Genomic_DNA"/>
</dbReference>
<dbReference type="GO" id="GO:0051287">
    <property type="term" value="F:NAD binding"/>
    <property type="evidence" value="ECO:0007669"/>
    <property type="project" value="InterPro"/>
</dbReference>
<evidence type="ECO:0000313" key="9">
    <source>
        <dbReference type="Proteomes" id="UP000224974"/>
    </source>
</evidence>
<reference evidence="9" key="2">
    <citation type="submission" date="2017-09" db="EMBL/GenBank/DDBJ databases">
        <title>FDA dAtabase for Regulatory Grade micrObial Sequences (FDA-ARGOS): Supporting development and validation of Infectious Disease Dx tests.</title>
        <authorList>
            <person name="Minogue T."/>
            <person name="Wolcott M."/>
            <person name="Wasieloski L."/>
            <person name="Aguilar W."/>
            <person name="Moore D."/>
            <person name="Tallon L."/>
            <person name="Sadzewicz L."/>
            <person name="Ott S."/>
            <person name="Zhao X."/>
            <person name="Nagaraj S."/>
            <person name="Vavikolanu K."/>
            <person name="Aluvathingal J."/>
            <person name="Nadendla S."/>
            <person name="Sichtig H."/>
        </authorList>
    </citation>
    <scope>NUCLEOTIDE SEQUENCE [LARGE SCALE GENOMIC DNA]</scope>
    <source>
        <strain evidence="9">FDAARGOS_387</strain>
    </source>
</reference>
<reference evidence="7" key="1">
    <citation type="submission" date="2017-09" db="EMBL/GenBank/DDBJ databases">
        <title>FDA dAtabase for Regulatory Grade micrObial Sequences (FDA-ARGOS): Supporting development and validation of Infectious Disease Dx tests.</title>
        <authorList>
            <person name="Minogue T."/>
            <person name="Wolcott M."/>
            <person name="Wasieloski L."/>
            <person name="Aguilar W."/>
            <person name="Moore D."/>
            <person name="Tallon L.J."/>
            <person name="Sadzewicz L."/>
            <person name="Ott S."/>
            <person name="Zhao X."/>
            <person name="Nagaraj S."/>
            <person name="Vavikolanu K."/>
            <person name="Aluvathingal J."/>
            <person name="Nadendla S."/>
            <person name="Sichtig H."/>
        </authorList>
    </citation>
    <scope>NUCLEOTIDE SEQUENCE</scope>
    <source>
        <strain evidence="7">FDAARGOS_387</strain>
    </source>
</reference>
<dbReference type="RefSeq" id="WP_029095181.1">
    <property type="nucleotide sequence ID" value="NZ_CAADJA010000002.1"/>
</dbReference>
<dbReference type="Pfam" id="PF02826">
    <property type="entry name" value="2-Hacid_dh_C"/>
    <property type="match status" value="1"/>
</dbReference>
<evidence type="ECO:0000313" key="7">
    <source>
        <dbReference type="EMBL" id="PHI32367.1"/>
    </source>
</evidence>
<dbReference type="AlphaFoldDB" id="A0A2C6DT35"/>
<dbReference type="InterPro" id="IPR006140">
    <property type="entry name" value="D-isomer_DH_NAD-bd"/>
</dbReference>
<reference evidence="8 10" key="3">
    <citation type="submission" date="2019-03" db="EMBL/GenBank/DDBJ databases">
        <authorList>
            <consortium name="Pathogen Informatics"/>
        </authorList>
    </citation>
    <scope>NUCLEOTIDE SEQUENCE [LARGE SCALE GENOMIC DNA]</scope>
    <source>
        <strain evidence="8 10">NCTC12282</strain>
    </source>
</reference>
<dbReference type="EMBL" id="PDDX01000001">
    <property type="protein sequence ID" value="PHI32367.1"/>
    <property type="molecule type" value="Genomic_DNA"/>
</dbReference>
<keyword evidence="3" id="KW-0520">NAD</keyword>
<dbReference type="InterPro" id="IPR050418">
    <property type="entry name" value="D-iso_2-hydroxyacid_DH_PdxB"/>
</dbReference>
<evidence type="ECO:0000259" key="6">
    <source>
        <dbReference type="Pfam" id="PF02826"/>
    </source>
</evidence>
<name>A0A2C6DT35_9GAMM</name>
<dbReference type="Gene3D" id="3.40.50.720">
    <property type="entry name" value="NAD(P)-binding Rossmann-like Domain"/>
    <property type="match status" value="2"/>
</dbReference>
<sequence length="319" mass="34271">MKIVILDGETLNPGDISWHVFNKLGDVAVYDRTPEKLIVQRIGDAEAVFTNKTPISAQTIEQCPSVKFIGVLATGYNVVDIKAAHKQSIVVCNVPSYGTMAVAQYATGLLLELCHHIGEHSSDVRSGGWCGRLDFCYWHSPLIELMGKKLGLIGYGRIGSAFAKIAQALGMEVLVYTPSGKSAEAHSDVKFTSLDELLAESDVISLHCPLTIDNAGLINRQSIAKMKDGAMLINTARGGLIVEHELAEALNTGKLSGAALDVLAAEPPPNNNPLLNARNCIITPHIAWAPKEARIRLMGIAAENLEKFLAGTPQNIVSK</sequence>
<evidence type="ECO:0000256" key="1">
    <source>
        <dbReference type="ARBA" id="ARBA00005854"/>
    </source>
</evidence>
<feature type="domain" description="D-isomer specific 2-hydroxyacid dehydrogenase catalytic" evidence="5">
    <location>
        <begin position="18"/>
        <end position="317"/>
    </location>
</feature>
<protein>
    <submittedName>
        <fullName evidence="7">Glycerate dehydrogenase</fullName>
        <ecNumber evidence="8">1.1.1.29</ecNumber>
    </submittedName>
</protein>
<evidence type="ECO:0000256" key="3">
    <source>
        <dbReference type="ARBA" id="ARBA00023027"/>
    </source>
</evidence>
<accession>A0A2C6DT35</accession>
<evidence type="ECO:0000256" key="4">
    <source>
        <dbReference type="RuleBase" id="RU003719"/>
    </source>
</evidence>
<evidence type="ECO:0000313" key="10">
    <source>
        <dbReference type="Proteomes" id="UP000373449"/>
    </source>
</evidence>
<dbReference type="PROSITE" id="PS00670">
    <property type="entry name" value="D_2_HYDROXYACID_DH_2"/>
    <property type="match status" value="1"/>
</dbReference>
<dbReference type="STRING" id="1111728.GCA_000427805_02768"/>
<dbReference type="SUPFAM" id="SSF52283">
    <property type="entry name" value="Formate/glycerate dehydrogenase catalytic domain-like"/>
    <property type="match status" value="1"/>
</dbReference>
<keyword evidence="9" id="KW-1185">Reference proteome</keyword>
<comment type="similarity">
    <text evidence="1 4">Belongs to the D-isomer specific 2-hydroxyacid dehydrogenase family.</text>
</comment>
<evidence type="ECO:0000313" key="8">
    <source>
        <dbReference type="EMBL" id="VFS45352.1"/>
    </source>
</evidence>
<evidence type="ECO:0000259" key="5">
    <source>
        <dbReference type="Pfam" id="PF00389"/>
    </source>
</evidence>
<dbReference type="PROSITE" id="PS00671">
    <property type="entry name" value="D_2_HYDROXYACID_DH_3"/>
    <property type="match status" value="1"/>
</dbReference>
<dbReference type="InterPro" id="IPR029753">
    <property type="entry name" value="D-isomer_DH_CS"/>
</dbReference>
<feature type="domain" description="D-isomer specific 2-hydroxyacid dehydrogenase NAD-binding" evidence="6">
    <location>
        <begin position="108"/>
        <end position="287"/>
    </location>
</feature>
<keyword evidence="2 4" id="KW-0560">Oxidoreductase</keyword>
<dbReference type="Proteomes" id="UP000373449">
    <property type="component" value="Unassembled WGS sequence"/>
</dbReference>
<gene>
    <name evidence="8" type="primary">hprA_1</name>
    <name evidence="7" type="ORF">CRN84_25155</name>
    <name evidence="8" type="ORF">NCTC12282_00224</name>
</gene>
<dbReference type="InterPro" id="IPR036291">
    <property type="entry name" value="NAD(P)-bd_dom_sf"/>
</dbReference>